<dbReference type="RefSeq" id="WP_154534206.1">
    <property type="nucleotide sequence ID" value="NZ_VUNG01000018.1"/>
</dbReference>
<name>A0A7K0KGP2_9BACT</name>
<gene>
    <name evidence="2" type="ORF">FYJ73_08050</name>
</gene>
<dbReference type="NCBIfam" id="TIGR01200">
    <property type="entry name" value="GLPGLI"/>
    <property type="match status" value="1"/>
</dbReference>
<accession>A0A7K0KGP2</accession>
<evidence type="ECO:0000256" key="1">
    <source>
        <dbReference type="SAM" id="SignalP"/>
    </source>
</evidence>
<comment type="caution">
    <text evidence="2">The sequence shown here is derived from an EMBL/GenBank/DDBJ whole genome shotgun (WGS) entry which is preliminary data.</text>
</comment>
<evidence type="ECO:0000313" key="2">
    <source>
        <dbReference type="EMBL" id="MST84620.1"/>
    </source>
</evidence>
<keyword evidence="1" id="KW-0732">Signal</keyword>
<sequence length="290" mass="33451">MRNILLSFFLLFGLSATSMAQTIDWGNSGKQKRMKSDTIAKKILGPAKYIATYAYTYVRDAADPNSKRHGETILEIGDRYNRFGDRYRLSFDSIYDEGAQRQITVMETTSQLLPLLRKEKFMENIIWDKKTNKEIIQRTAGLTQLYQYDENCPKLNWQLLEGDTIINGYKCNKAKTSLFGRDYVAWYAPEITMPYGPYKFNGLPGLVLRVTDTQNQFDFLLNGFQKVNGPRPIYLWSEKEIIKTNRKTVRQIYKNYCADPAGALTSTDVIVPEETKATVFAKPYNPMELE</sequence>
<keyword evidence="3" id="KW-1185">Reference proteome</keyword>
<dbReference type="EMBL" id="VUNG01000018">
    <property type="protein sequence ID" value="MST84620.1"/>
    <property type="molecule type" value="Genomic_DNA"/>
</dbReference>
<dbReference type="AlphaFoldDB" id="A0A7K0KGP2"/>
<dbReference type="Proteomes" id="UP000438914">
    <property type="component" value="Unassembled WGS sequence"/>
</dbReference>
<organism evidence="2 3">
    <name type="scientific">Hallella mizrahii</name>
    <dbReference type="NCBI Taxonomy" id="2606637"/>
    <lineage>
        <taxon>Bacteria</taxon>
        <taxon>Pseudomonadati</taxon>
        <taxon>Bacteroidota</taxon>
        <taxon>Bacteroidia</taxon>
        <taxon>Bacteroidales</taxon>
        <taxon>Prevotellaceae</taxon>
        <taxon>Hallella</taxon>
    </lineage>
</organism>
<feature type="signal peptide" evidence="1">
    <location>
        <begin position="1"/>
        <end position="20"/>
    </location>
</feature>
<proteinExistence type="predicted"/>
<dbReference type="InterPro" id="IPR005901">
    <property type="entry name" value="GLPGLI"/>
</dbReference>
<evidence type="ECO:0000313" key="3">
    <source>
        <dbReference type="Proteomes" id="UP000438914"/>
    </source>
</evidence>
<protein>
    <submittedName>
        <fullName evidence="2">GLPGLI family protein</fullName>
    </submittedName>
</protein>
<feature type="chain" id="PRO_5029804927" evidence="1">
    <location>
        <begin position="21"/>
        <end position="290"/>
    </location>
</feature>
<reference evidence="2 3" key="1">
    <citation type="submission" date="2019-08" db="EMBL/GenBank/DDBJ databases">
        <title>In-depth cultivation of the pig gut microbiome towards novel bacterial diversity and tailored functional studies.</title>
        <authorList>
            <person name="Wylensek D."/>
            <person name="Hitch T.C.A."/>
            <person name="Clavel T."/>
        </authorList>
    </citation>
    <scope>NUCLEOTIDE SEQUENCE [LARGE SCALE GENOMIC DNA]</scope>
    <source>
        <strain evidence="2 3">LKV-178-WT-2A</strain>
    </source>
</reference>